<keyword evidence="4" id="KW-0411">Iron-sulfur</keyword>
<proteinExistence type="predicted"/>
<comment type="caution">
    <text evidence="5">The sequence shown here is derived from an EMBL/GenBank/DDBJ whole genome shotgun (WGS) entry which is preliminary data.</text>
</comment>
<dbReference type="GO" id="GO:0046872">
    <property type="term" value="F:metal ion binding"/>
    <property type="evidence" value="ECO:0007669"/>
    <property type="project" value="UniProtKB-KW"/>
</dbReference>
<dbReference type="AlphaFoldDB" id="A0A847SAB3"/>
<evidence type="ECO:0000256" key="1">
    <source>
        <dbReference type="ARBA" id="ARBA00001917"/>
    </source>
</evidence>
<keyword evidence="3" id="KW-0408">Iron</keyword>
<keyword evidence="6" id="KW-1185">Reference proteome</keyword>
<sequence>MSIAEPFFRHHVFFCCNQRGPGETCCNNAGASELRAYAKDRVKALGLNGQGKVRINQAGCLDRCDSGPVMVVYPEGVWYTFIDREDVDEIIHEHLQQGRIVERLRVE</sequence>
<evidence type="ECO:0000256" key="3">
    <source>
        <dbReference type="ARBA" id="ARBA00023004"/>
    </source>
</evidence>
<accession>A0A847SAB3</accession>
<name>A0A847SAB3_9NEIS</name>
<dbReference type="EMBL" id="JABAIM010000002">
    <property type="protein sequence ID" value="NLR75825.1"/>
    <property type="molecule type" value="Genomic_DNA"/>
</dbReference>
<reference evidence="5 6" key="1">
    <citation type="submission" date="2020-04" db="EMBL/GenBank/DDBJ databases">
        <title>Draft genome of Leeia sp. IMCC25680.</title>
        <authorList>
            <person name="Song J."/>
            <person name="Cho J.-C."/>
        </authorList>
    </citation>
    <scope>NUCLEOTIDE SEQUENCE [LARGE SCALE GENOMIC DNA]</scope>
    <source>
        <strain evidence="5 6">IMCC25680</strain>
    </source>
</reference>
<dbReference type="Pfam" id="PF01257">
    <property type="entry name" value="2Fe-2S_thioredx"/>
    <property type="match status" value="1"/>
</dbReference>
<evidence type="ECO:0000256" key="2">
    <source>
        <dbReference type="ARBA" id="ARBA00022723"/>
    </source>
</evidence>
<keyword evidence="2" id="KW-0479">Metal-binding</keyword>
<dbReference type="Gene3D" id="3.40.30.10">
    <property type="entry name" value="Glutaredoxin"/>
    <property type="match status" value="1"/>
</dbReference>
<dbReference type="PANTHER" id="PTHR43578">
    <property type="entry name" value="NADH-QUINONE OXIDOREDUCTASE SUBUNIT F"/>
    <property type="match status" value="1"/>
</dbReference>
<protein>
    <submittedName>
        <fullName evidence="5">(2Fe-2S) ferredoxin domain-containing protein</fullName>
    </submittedName>
</protein>
<evidence type="ECO:0000256" key="4">
    <source>
        <dbReference type="ARBA" id="ARBA00023014"/>
    </source>
</evidence>
<dbReference type="SUPFAM" id="SSF52833">
    <property type="entry name" value="Thioredoxin-like"/>
    <property type="match status" value="1"/>
</dbReference>
<dbReference type="Proteomes" id="UP000587991">
    <property type="component" value="Unassembled WGS sequence"/>
</dbReference>
<evidence type="ECO:0000313" key="5">
    <source>
        <dbReference type="EMBL" id="NLR75825.1"/>
    </source>
</evidence>
<evidence type="ECO:0000313" key="6">
    <source>
        <dbReference type="Proteomes" id="UP000587991"/>
    </source>
</evidence>
<gene>
    <name evidence="5" type="ORF">HF682_11695</name>
</gene>
<dbReference type="CDD" id="cd02980">
    <property type="entry name" value="TRX_Fd_family"/>
    <property type="match status" value="1"/>
</dbReference>
<comment type="cofactor">
    <cofactor evidence="1">
        <name>FMN</name>
        <dbReference type="ChEBI" id="CHEBI:58210"/>
    </cofactor>
</comment>
<dbReference type="GO" id="GO:0051536">
    <property type="term" value="F:iron-sulfur cluster binding"/>
    <property type="evidence" value="ECO:0007669"/>
    <property type="project" value="UniProtKB-KW"/>
</dbReference>
<organism evidence="5 6">
    <name type="scientific">Leeia aquatica</name>
    <dbReference type="NCBI Taxonomy" id="2725557"/>
    <lineage>
        <taxon>Bacteria</taxon>
        <taxon>Pseudomonadati</taxon>
        <taxon>Pseudomonadota</taxon>
        <taxon>Betaproteobacteria</taxon>
        <taxon>Neisseriales</taxon>
        <taxon>Leeiaceae</taxon>
        <taxon>Leeia</taxon>
    </lineage>
</organism>
<dbReference type="InterPro" id="IPR036249">
    <property type="entry name" value="Thioredoxin-like_sf"/>
</dbReference>
<dbReference type="RefSeq" id="WP_168877463.1">
    <property type="nucleotide sequence ID" value="NZ_JABAIM010000002.1"/>
</dbReference>
<dbReference type="PANTHER" id="PTHR43578:SF3">
    <property type="entry name" value="NADH-QUINONE OXIDOREDUCTASE SUBUNIT F"/>
    <property type="match status" value="1"/>
</dbReference>